<feature type="domain" description="Calcineurin-like phosphoesterase" evidence="8">
    <location>
        <begin position="1"/>
        <end position="218"/>
    </location>
</feature>
<dbReference type="GO" id="GO:0006310">
    <property type="term" value="P:DNA recombination"/>
    <property type="evidence" value="ECO:0007669"/>
    <property type="project" value="UniProtKB-KW"/>
</dbReference>
<protein>
    <recommendedName>
        <fullName evidence="3 7">Nuclease SbcCD subunit D</fullName>
    </recommendedName>
</protein>
<dbReference type="OrthoDB" id="9773856at2"/>
<proteinExistence type="inferred from homology"/>
<dbReference type="KEGG" id="gfe:Gferi_20325"/>
<name>A0A1D8GL96_9FIRM</name>
<keyword evidence="7" id="KW-0235">DNA replication</keyword>
<evidence type="ECO:0000256" key="4">
    <source>
        <dbReference type="ARBA" id="ARBA00022722"/>
    </source>
</evidence>
<dbReference type="InterPro" id="IPR004593">
    <property type="entry name" value="SbcD"/>
</dbReference>
<accession>A0A1D8GL96</accession>
<keyword evidence="4 7" id="KW-0540">Nuclease</keyword>
<dbReference type="InterPro" id="IPR050535">
    <property type="entry name" value="DNA_Repair-Maintenance_Comp"/>
</dbReference>
<keyword evidence="7" id="KW-0255">Endonuclease</keyword>
<evidence type="ECO:0000259" key="9">
    <source>
        <dbReference type="Pfam" id="PF12320"/>
    </source>
</evidence>
<comment type="similarity">
    <text evidence="1 7">Belongs to the SbcD family.</text>
</comment>
<organism evidence="10 11">
    <name type="scientific">Geosporobacter ferrireducens</name>
    <dbReference type="NCBI Taxonomy" id="1424294"/>
    <lineage>
        <taxon>Bacteria</taxon>
        <taxon>Bacillati</taxon>
        <taxon>Bacillota</taxon>
        <taxon>Clostridia</taxon>
        <taxon>Peptostreptococcales</taxon>
        <taxon>Thermotaleaceae</taxon>
        <taxon>Geosporobacter</taxon>
    </lineage>
</organism>
<dbReference type="RefSeq" id="WP_069979769.1">
    <property type="nucleotide sequence ID" value="NZ_CP017269.1"/>
</dbReference>
<evidence type="ECO:0000313" key="10">
    <source>
        <dbReference type="EMBL" id="AOT71675.1"/>
    </source>
</evidence>
<dbReference type="Pfam" id="PF12320">
    <property type="entry name" value="SbcD_C"/>
    <property type="match status" value="1"/>
</dbReference>
<comment type="function">
    <text evidence="7">SbcCD cleaves DNA hairpin structures. These structures can inhibit DNA replication and are intermediates in certain DNA recombination reactions. The complex acts as a 3'-&gt;5' double strand exonuclease that can open hairpins. It also has a 5' single-strand endonuclease activity.</text>
</comment>
<dbReference type="SUPFAM" id="SSF56300">
    <property type="entry name" value="Metallo-dependent phosphatases"/>
    <property type="match status" value="1"/>
</dbReference>
<keyword evidence="7" id="KW-0233">DNA recombination</keyword>
<dbReference type="InterPro" id="IPR041796">
    <property type="entry name" value="Mre11_N"/>
</dbReference>
<evidence type="ECO:0000256" key="3">
    <source>
        <dbReference type="ARBA" id="ARBA00013365"/>
    </source>
</evidence>
<dbReference type="EMBL" id="CP017269">
    <property type="protein sequence ID" value="AOT71675.1"/>
    <property type="molecule type" value="Genomic_DNA"/>
</dbReference>
<dbReference type="STRING" id="1424294.Gferi_20325"/>
<dbReference type="Pfam" id="PF00149">
    <property type="entry name" value="Metallophos"/>
    <property type="match status" value="1"/>
</dbReference>
<keyword evidence="6 7" id="KW-0269">Exonuclease</keyword>
<evidence type="ECO:0000256" key="5">
    <source>
        <dbReference type="ARBA" id="ARBA00022801"/>
    </source>
</evidence>
<gene>
    <name evidence="7" type="primary">sbcD</name>
    <name evidence="10" type="ORF">Gferi_20325</name>
</gene>
<evidence type="ECO:0000256" key="7">
    <source>
        <dbReference type="RuleBase" id="RU363069"/>
    </source>
</evidence>
<sequence length="382" mass="43421">MKILHTSDWHLGRILHGIHLTEDQAYILDQFIALVQDTKPDAILIAGDVFDRSVPPTEAVNLLDEVVSKILMDLEIPIIMIAGNHDSPDRLGFGYRLLESRGLNISGKLRMDRKPVVLYDAYGPVYFHAIPYAEPAMVKEHFSDERISGHDDAMGRIIQHIQKNKIQNSRNVLLAHAFVAGGVESESERPLSVGGSTAVSTDYFKDFNYVALGHLHKPQRAGAEHIRYSGSLMKYSFSEADHTKTVNFIEMDETGNIRLEYTSLKPKRDLRCVEGYLQDLLARGEMDENKADYLKVTLLDEGAILDAIGKLRKVYPNVLHIERPQLTAASQLVGADRDFKKMNELHLFSSFLSQVTEREITEEQQKAFQQVIDHYYRMIREE</sequence>
<evidence type="ECO:0000256" key="1">
    <source>
        <dbReference type="ARBA" id="ARBA00010555"/>
    </source>
</evidence>
<dbReference type="GO" id="GO:0004519">
    <property type="term" value="F:endonuclease activity"/>
    <property type="evidence" value="ECO:0007669"/>
    <property type="project" value="UniProtKB-KW"/>
</dbReference>
<evidence type="ECO:0000256" key="2">
    <source>
        <dbReference type="ARBA" id="ARBA00011322"/>
    </source>
</evidence>
<keyword evidence="5 7" id="KW-0378">Hydrolase</keyword>
<dbReference type="Gene3D" id="3.60.21.10">
    <property type="match status" value="1"/>
</dbReference>
<evidence type="ECO:0000259" key="8">
    <source>
        <dbReference type="Pfam" id="PF00149"/>
    </source>
</evidence>
<dbReference type="NCBIfam" id="TIGR00619">
    <property type="entry name" value="sbcd"/>
    <property type="match status" value="1"/>
</dbReference>
<evidence type="ECO:0000313" key="11">
    <source>
        <dbReference type="Proteomes" id="UP000095743"/>
    </source>
</evidence>
<feature type="domain" description="Nuclease SbcCD subunit D C-terminal" evidence="9">
    <location>
        <begin position="266"/>
        <end position="355"/>
    </location>
</feature>
<dbReference type="InterPro" id="IPR029052">
    <property type="entry name" value="Metallo-depent_PP-like"/>
</dbReference>
<dbReference type="InterPro" id="IPR026843">
    <property type="entry name" value="SbcD_C"/>
</dbReference>
<comment type="subunit">
    <text evidence="2 7">Heterodimer of SbcC and SbcD.</text>
</comment>
<dbReference type="PANTHER" id="PTHR30337">
    <property type="entry name" value="COMPONENT OF ATP-DEPENDENT DSDNA EXONUCLEASE"/>
    <property type="match status" value="1"/>
</dbReference>
<keyword evidence="11" id="KW-1185">Reference proteome</keyword>
<reference evidence="10 11" key="1">
    <citation type="submission" date="2016-09" db="EMBL/GenBank/DDBJ databases">
        <title>Genomic analysis reveals versatility of anaerobic energy metabolism of Geosporobacter ferrireducens IRF9 of phylum Firmicutes.</title>
        <authorList>
            <person name="Kim S.-J."/>
        </authorList>
    </citation>
    <scope>NUCLEOTIDE SEQUENCE [LARGE SCALE GENOMIC DNA]</scope>
    <source>
        <strain evidence="10 11">IRF9</strain>
    </source>
</reference>
<dbReference type="Proteomes" id="UP000095743">
    <property type="component" value="Chromosome"/>
</dbReference>
<dbReference type="AlphaFoldDB" id="A0A1D8GL96"/>
<evidence type="ECO:0000256" key="6">
    <source>
        <dbReference type="ARBA" id="ARBA00022839"/>
    </source>
</evidence>
<dbReference type="CDD" id="cd00840">
    <property type="entry name" value="MPP_Mre11_N"/>
    <property type="match status" value="1"/>
</dbReference>
<dbReference type="GO" id="GO:0008408">
    <property type="term" value="F:3'-5' exonuclease activity"/>
    <property type="evidence" value="ECO:0007669"/>
    <property type="project" value="InterPro"/>
</dbReference>
<dbReference type="InterPro" id="IPR004843">
    <property type="entry name" value="Calcineurin-like_PHP"/>
</dbReference>
<dbReference type="PANTHER" id="PTHR30337:SF0">
    <property type="entry name" value="NUCLEASE SBCCD SUBUNIT D"/>
    <property type="match status" value="1"/>
</dbReference>
<dbReference type="GO" id="GO:0006260">
    <property type="term" value="P:DNA replication"/>
    <property type="evidence" value="ECO:0007669"/>
    <property type="project" value="UniProtKB-KW"/>
</dbReference>